<proteinExistence type="predicted"/>
<dbReference type="EMBL" id="CP024923">
    <property type="protein sequence ID" value="ATY33091.1"/>
    <property type="molecule type" value="Genomic_DNA"/>
</dbReference>
<accession>A0A2K8MNX6</accession>
<protein>
    <submittedName>
        <fullName evidence="2">Uncharacterized protein</fullName>
    </submittedName>
</protein>
<evidence type="ECO:0000313" key="2">
    <source>
        <dbReference type="EMBL" id="ATY33091.1"/>
    </source>
</evidence>
<keyword evidence="3" id="KW-1185">Reference proteome</keyword>
<feature type="compositionally biased region" description="Low complexity" evidence="1">
    <location>
        <begin position="63"/>
        <end position="76"/>
    </location>
</feature>
<feature type="region of interest" description="Disordered" evidence="1">
    <location>
        <begin position="28"/>
        <end position="109"/>
    </location>
</feature>
<dbReference type="Proteomes" id="UP000229081">
    <property type="component" value="Chromosome"/>
</dbReference>
<evidence type="ECO:0000313" key="3">
    <source>
        <dbReference type="Proteomes" id="UP000229081"/>
    </source>
</evidence>
<sequence length="109" mass="10694">MPGAASASYARCAPGNPIGGIIVKGGSNLKTAETDGNCPPTGGAEAAEGKGRTYTGGRRNEDAPPAAVEAVPATPASSGDMPSRLSMTPTTIKAVAPAATGSLKKKDLQ</sequence>
<gene>
    <name evidence="2" type="ORF">CVN68_14895</name>
</gene>
<dbReference type="KEGG" id="sphc:CVN68_14895"/>
<name>A0A2K8MNX6_9SPHN</name>
<organism evidence="2 3">
    <name type="scientific">Sphingomonas psychrotolerans</name>
    <dbReference type="NCBI Taxonomy" id="1327635"/>
    <lineage>
        <taxon>Bacteria</taxon>
        <taxon>Pseudomonadati</taxon>
        <taxon>Pseudomonadota</taxon>
        <taxon>Alphaproteobacteria</taxon>
        <taxon>Sphingomonadales</taxon>
        <taxon>Sphingomonadaceae</taxon>
        <taxon>Sphingomonas</taxon>
    </lineage>
</organism>
<dbReference type="AlphaFoldDB" id="A0A2K8MNX6"/>
<evidence type="ECO:0000256" key="1">
    <source>
        <dbReference type="SAM" id="MobiDB-lite"/>
    </source>
</evidence>
<reference evidence="2 3" key="1">
    <citation type="submission" date="2017-11" db="EMBL/GenBank/DDBJ databases">
        <title>Complete genome sequence of Sphingomonas sp. Strain Cra20, a psychrotolerant potential plant growth promoting rhizobacteria.</title>
        <authorList>
            <person name="Luo Y."/>
        </authorList>
    </citation>
    <scope>NUCLEOTIDE SEQUENCE [LARGE SCALE GENOMIC DNA]</scope>
    <source>
        <strain evidence="2 3">Cra20</strain>
    </source>
</reference>